<protein>
    <submittedName>
        <fullName evidence="2">Uncharacterized protein</fullName>
    </submittedName>
</protein>
<dbReference type="OrthoDB" id="7691751at2"/>
<dbReference type="STRING" id="1579316.RC74_02195"/>
<reference evidence="2 3" key="1">
    <citation type="submission" date="2016-02" db="EMBL/GenBank/DDBJ databases">
        <title>Complete genome sequence of Halocynthiibacter arcticus PAMC 20958t from arctic marine sediment.</title>
        <authorList>
            <person name="Lee Y.M."/>
            <person name="Baek K."/>
            <person name="Lee H.K."/>
            <person name="Shin S.C."/>
        </authorList>
    </citation>
    <scope>NUCLEOTIDE SEQUENCE [LARGE SCALE GENOMIC DNA]</scope>
    <source>
        <strain evidence="2">PAMC 20958</strain>
    </source>
</reference>
<evidence type="ECO:0000313" key="2">
    <source>
        <dbReference type="EMBL" id="AML50234.1"/>
    </source>
</evidence>
<dbReference type="EMBL" id="CP014327">
    <property type="protein sequence ID" value="AML50234.1"/>
    <property type="molecule type" value="Genomic_DNA"/>
</dbReference>
<keyword evidence="3" id="KW-1185">Reference proteome</keyword>
<organism evidence="2 3">
    <name type="scientific">Falsihalocynthiibacter arcticus</name>
    <dbReference type="NCBI Taxonomy" id="1579316"/>
    <lineage>
        <taxon>Bacteria</taxon>
        <taxon>Pseudomonadati</taxon>
        <taxon>Pseudomonadota</taxon>
        <taxon>Alphaproteobacteria</taxon>
        <taxon>Rhodobacterales</taxon>
        <taxon>Roseobacteraceae</taxon>
        <taxon>Falsihalocynthiibacter</taxon>
    </lineage>
</organism>
<evidence type="ECO:0000313" key="3">
    <source>
        <dbReference type="Proteomes" id="UP000070371"/>
    </source>
</evidence>
<gene>
    <name evidence="2" type="ORF">RC74_02195</name>
</gene>
<dbReference type="KEGG" id="hat:RC74_02195"/>
<keyword evidence="1" id="KW-0812">Transmembrane</keyword>
<proteinExistence type="predicted"/>
<dbReference type="Proteomes" id="UP000070371">
    <property type="component" value="Chromosome"/>
</dbReference>
<name>A0A126UW30_9RHOB</name>
<sequence>MNSRSPRDCADEVATLLKKQLSVGGTGLDVKLRRGGRLLPRHVRKDAEFLASAAAASQNPKLQRFVDSGRVEKSYLNCLKHLKGIDKSKRRTDVFLSVLSGVALGILIPAALFTTVLVWRGYL</sequence>
<dbReference type="AlphaFoldDB" id="A0A126UW30"/>
<dbReference type="RefSeq" id="WP_052274889.1">
    <property type="nucleotide sequence ID" value="NZ_CP014327.1"/>
</dbReference>
<feature type="transmembrane region" description="Helical" evidence="1">
    <location>
        <begin position="94"/>
        <end position="119"/>
    </location>
</feature>
<keyword evidence="1" id="KW-1133">Transmembrane helix</keyword>
<accession>A0A126UW30</accession>
<evidence type="ECO:0000256" key="1">
    <source>
        <dbReference type="SAM" id="Phobius"/>
    </source>
</evidence>
<keyword evidence="1" id="KW-0472">Membrane</keyword>